<dbReference type="PANTHER" id="PTHR24421:SF10">
    <property type="entry name" value="NITRATE_NITRITE SENSOR PROTEIN NARQ"/>
    <property type="match status" value="1"/>
</dbReference>
<keyword evidence="8" id="KW-0902">Two-component regulatory system</keyword>
<dbReference type="Gene3D" id="3.30.565.10">
    <property type="entry name" value="Histidine kinase-like ATPase, C-terminal domain"/>
    <property type="match status" value="1"/>
</dbReference>
<feature type="transmembrane region" description="Helical" evidence="10">
    <location>
        <begin position="484"/>
        <end position="502"/>
    </location>
</feature>
<proteinExistence type="predicted"/>
<name>A0A919Q021_9ACTN</name>
<evidence type="ECO:0000256" key="9">
    <source>
        <dbReference type="SAM" id="MobiDB-lite"/>
    </source>
</evidence>
<gene>
    <name evidence="13" type="ORF">Dsi01nite_099040</name>
</gene>
<accession>A0A919Q021</accession>
<dbReference type="AlphaFoldDB" id="A0A919Q021"/>
<feature type="transmembrane region" description="Helical" evidence="10">
    <location>
        <begin position="603"/>
        <end position="629"/>
    </location>
</feature>
<evidence type="ECO:0000256" key="3">
    <source>
        <dbReference type="ARBA" id="ARBA00022553"/>
    </source>
</evidence>
<dbReference type="Proteomes" id="UP000660611">
    <property type="component" value="Unassembled WGS sequence"/>
</dbReference>
<dbReference type="Pfam" id="PF02518">
    <property type="entry name" value="HATPase_c"/>
    <property type="match status" value="1"/>
</dbReference>
<dbReference type="EC" id="2.7.13.3" evidence="2"/>
<feature type="transmembrane region" description="Helical" evidence="10">
    <location>
        <begin position="57"/>
        <end position="83"/>
    </location>
</feature>
<feature type="compositionally biased region" description="Basic and acidic residues" evidence="9">
    <location>
        <begin position="423"/>
        <end position="439"/>
    </location>
</feature>
<evidence type="ECO:0000256" key="8">
    <source>
        <dbReference type="ARBA" id="ARBA00023012"/>
    </source>
</evidence>
<keyword evidence="5" id="KW-0547">Nucleotide-binding</keyword>
<evidence type="ECO:0000256" key="10">
    <source>
        <dbReference type="SAM" id="Phobius"/>
    </source>
</evidence>
<evidence type="ECO:0000256" key="1">
    <source>
        <dbReference type="ARBA" id="ARBA00000085"/>
    </source>
</evidence>
<dbReference type="InterPro" id="IPR036890">
    <property type="entry name" value="HATPase_C_sf"/>
</dbReference>
<dbReference type="CDD" id="cd16917">
    <property type="entry name" value="HATPase_UhpB-NarQ-NarX-like"/>
    <property type="match status" value="1"/>
</dbReference>
<dbReference type="InterPro" id="IPR050482">
    <property type="entry name" value="Sensor_HK_TwoCompSys"/>
</dbReference>
<feature type="transmembrane region" description="Helical" evidence="10">
    <location>
        <begin position="24"/>
        <end position="45"/>
    </location>
</feature>
<dbReference type="RefSeq" id="WP_203853468.1">
    <property type="nucleotide sequence ID" value="NZ_BAAAVW010000010.1"/>
</dbReference>
<comment type="catalytic activity">
    <reaction evidence="1">
        <text>ATP + protein L-histidine = ADP + protein N-phospho-L-histidine.</text>
        <dbReference type="EC" id="2.7.13.3"/>
    </reaction>
</comment>
<evidence type="ECO:0000256" key="2">
    <source>
        <dbReference type="ARBA" id="ARBA00012438"/>
    </source>
</evidence>
<keyword evidence="10" id="KW-0472">Membrane</keyword>
<feature type="transmembrane region" description="Helical" evidence="10">
    <location>
        <begin position="454"/>
        <end position="472"/>
    </location>
</feature>
<dbReference type="SUPFAM" id="SSF55874">
    <property type="entry name" value="ATPase domain of HSP90 chaperone/DNA topoisomerase II/histidine kinase"/>
    <property type="match status" value="1"/>
</dbReference>
<evidence type="ECO:0000256" key="6">
    <source>
        <dbReference type="ARBA" id="ARBA00022777"/>
    </source>
</evidence>
<protein>
    <recommendedName>
        <fullName evidence="2">histidine kinase</fullName>
        <ecNumber evidence="2">2.7.13.3</ecNumber>
    </recommendedName>
</protein>
<feature type="region of interest" description="Disordered" evidence="9">
    <location>
        <begin position="399"/>
        <end position="441"/>
    </location>
</feature>
<keyword evidence="3" id="KW-0597">Phosphoprotein</keyword>
<keyword evidence="7" id="KW-0067">ATP-binding</keyword>
<sequence>MDDCAERTMDDGAERIGWGRAVRLPAALTAAQLAAWPLGPLAFGVPVGVGQAWQLTAITLVAGVALSVRAAAPVAAWAVILAAVSCVEPLGLQDQALVVPFADLIALYAVAAHRTLRVSVVCAAVATLWSTLVADVLTEADPVAGSVALTAGADAALSAVVYAAVVVFGRSLRRRTARQEAVRAHVARAAEHERAAAAHERERLSQELHDVSAHHLTAVVVQLAAAQRLRDPAMTAQALDVARTSGRSAASSLHRLAALAGRDEPPPPAGLPDLVAGFTRLGLRIDLREERPAEHRRDGDAASGPLHPEVAEAVHLIVQEALTNVLRYAPGAAVTVTVSRAGDTVTVAVEDTGGGAAGFDLGSGAGIPGMRARAARLRGTLSAGPRPGGGWAVHAALPAAPGPAPAAPRAAEAPDATDATDATDAKEAREGREAREAREAPAVTANGGRVIDGLLIVLVAGLPLFLGAAGRAEEGHGPLFADTADAAMTALFLVVYCGPLWWRRRAPVTVLAAMLAVGVAAAVLGRVEAAATGFGIVASVALAGVVVPVYAAGRYDPRHPGLTWLTAIGAGAGTAAALIIRFLPPGELAGAGNPVQLVPAGVAVLAAGSAAGLGLLALPWWLAGLLVAWQRARADRRDRVALRDVAERAVRAARDERARIAEGLRGRVLSHTSELLAAVAGRTPGENDITAALGHARAALAAMRELLTVLRAGTPAPRAAQPTLAGLADLCDGGVALEVHGAGPVPLEVELCAFRVVEAVLPIGAAMVRIEHAPDALRLCVQRLAAPVPRPVLAALRERVDAVGGSLTTTRPVGGGWQLDASLPMTEAVPA</sequence>
<organism evidence="13 14">
    <name type="scientific">Dactylosporangium siamense</name>
    <dbReference type="NCBI Taxonomy" id="685454"/>
    <lineage>
        <taxon>Bacteria</taxon>
        <taxon>Bacillati</taxon>
        <taxon>Actinomycetota</taxon>
        <taxon>Actinomycetes</taxon>
        <taxon>Micromonosporales</taxon>
        <taxon>Micromonosporaceae</taxon>
        <taxon>Dactylosporangium</taxon>
    </lineage>
</organism>
<evidence type="ECO:0000256" key="7">
    <source>
        <dbReference type="ARBA" id="ARBA00022840"/>
    </source>
</evidence>
<feature type="transmembrane region" description="Helical" evidence="10">
    <location>
        <begin position="118"/>
        <end position="137"/>
    </location>
</feature>
<feature type="domain" description="Signal transduction histidine kinase subgroup 3 dimerisation and phosphoacceptor" evidence="12">
    <location>
        <begin position="200"/>
        <end position="257"/>
    </location>
</feature>
<evidence type="ECO:0000313" key="13">
    <source>
        <dbReference type="EMBL" id="GIG51863.1"/>
    </source>
</evidence>
<dbReference type="PANTHER" id="PTHR24421">
    <property type="entry name" value="NITRATE/NITRITE SENSOR PROTEIN NARX-RELATED"/>
    <property type="match status" value="1"/>
</dbReference>
<dbReference type="InterPro" id="IPR011712">
    <property type="entry name" value="Sig_transdc_His_kin_sub3_dim/P"/>
</dbReference>
<dbReference type="Gene3D" id="1.20.5.1930">
    <property type="match status" value="1"/>
</dbReference>
<dbReference type="Pfam" id="PF07730">
    <property type="entry name" value="HisKA_3"/>
    <property type="match status" value="1"/>
</dbReference>
<keyword evidence="10" id="KW-1133">Transmembrane helix</keyword>
<keyword evidence="14" id="KW-1185">Reference proteome</keyword>
<evidence type="ECO:0000256" key="4">
    <source>
        <dbReference type="ARBA" id="ARBA00022679"/>
    </source>
</evidence>
<dbReference type="GO" id="GO:0016020">
    <property type="term" value="C:membrane"/>
    <property type="evidence" value="ECO:0007669"/>
    <property type="project" value="InterPro"/>
</dbReference>
<feature type="transmembrane region" description="Helical" evidence="10">
    <location>
        <begin position="533"/>
        <end position="552"/>
    </location>
</feature>
<keyword evidence="6" id="KW-0418">Kinase</keyword>
<keyword evidence="4" id="KW-0808">Transferase</keyword>
<comment type="caution">
    <text evidence="13">The sequence shown here is derived from an EMBL/GenBank/DDBJ whole genome shotgun (WGS) entry which is preliminary data.</text>
</comment>
<dbReference type="GO" id="GO:0005524">
    <property type="term" value="F:ATP binding"/>
    <property type="evidence" value="ECO:0007669"/>
    <property type="project" value="UniProtKB-KW"/>
</dbReference>
<reference evidence="13" key="1">
    <citation type="submission" date="2021-01" db="EMBL/GenBank/DDBJ databases">
        <title>Whole genome shotgun sequence of Dactylosporangium siamense NBRC 106093.</title>
        <authorList>
            <person name="Komaki H."/>
            <person name="Tamura T."/>
        </authorList>
    </citation>
    <scope>NUCLEOTIDE SEQUENCE</scope>
    <source>
        <strain evidence="13">NBRC 106093</strain>
    </source>
</reference>
<evidence type="ECO:0000259" key="11">
    <source>
        <dbReference type="Pfam" id="PF02518"/>
    </source>
</evidence>
<feature type="domain" description="Histidine kinase/HSP90-like ATPase" evidence="11">
    <location>
        <begin position="311"/>
        <end position="400"/>
    </location>
</feature>
<dbReference type="GO" id="GO:0000155">
    <property type="term" value="F:phosphorelay sensor kinase activity"/>
    <property type="evidence" value="ECO:0007669"/>
    <property type="project" value="InterPro"/>
</dbReference>
<feature type="transmembrane region" description="Helical" evidence="10">
    <location>
        <begin position="143"/>
        <end position="168"/>
    </location>
</feature>
<dbReference type="GO" id="GO:0046983">
    <property type="term" value="F:protein dimerization activity"/>
    <property type="evidence" value="ECO:0007669"/>
    <property type="project" value="InterPro"/>
</dbReference>
<evidence type="ECO:0000259" key="12">
    <source>
        <dbReference type="Pfam" id="PF07730"/>
    </source>
</evidence>
<feature type="transmembrane region" description="Helical" evidence="10">
    <location>
        <begin position="509"/>
        <end position="527"/>
    </location>
</feature>
<feature type="compositionally biased region" description="Low complexity" evidence="9">
    <location>
        <begin position="407"/>
        <end position="422"/>
    </location>
</feature>
<keyword evidence="10" id="KW-0812">Transmembrane</keyword>
<dbReference type="InterPro" id="IPR003594">
    <property type="entry name" value="HATPase_dom"/>
</dbReference>
<evidence type="ECO:0000256" key="5">
    <source>
        <dbReference type="ARBA" id="ARBA00022741"/>
    </source>
</evidence>
<evidence type="ECO:0000313" key="14">
    <source>
        <dbReference type="Proteomes" id="UP000660611"/>
    </source>
</evidence>
<dbReference type="EMBL" id="BONQ01000164">
    <property type="protein sequence ID" value="GIG51863.1"/>
    <property type="molecule type" value="Genomic_DNA"/>
</dbReference>
<feature type="transmembrane region" description="Helical" evidence="10">
    <location>
        <begin position="564"/>
        <end position="583"/>
    </location>
</feature>